<dbReference type="RefSeq" id="WP_146682050.1">
    <property type="nucleotide sequence ID" value="NZ_CP019646.1"/>
</dbReference>
<dbReference type="Pfam" id="PF01990">
    <property type="entry name" value="ATP-synt_F"/>
    <property type="match status" value="1"/>
</dbReference>
<dbReference type="SUPFAM" id="SSF159468">
    <property type="entry name" value="AtpF-like"/>
    <property type="match status" value="1"/>
</dbReference>
<evidence type="ECO:0000256" key="1">
    <source>
        <dbReference type="ARBA" id="ARBA00010148"/>
    </source>
</evidence>
<evidence type="ECO:0000256" key="3">
    <source>
        <dbReference type="ARBA" id="ARBA00023065"/>
    </source>
</evidence>
<evidence type="ECO:0000313" key="4">
    <source>
        <dbReference type="EMBL" id="AQQ69738.1"/>
    </source>
</evidence>
<accession>A0A1Q2MB29</accession>
<dbReference type="InterPro" id="IPR008218">
    <property type="entry name" value="ATPase_V1-cplx_f_g_su"/>
</dbReference>
<dbReference type="KEGG" id="pbas:SMSP2_00069"/>
<gene>
    <name evidence="4" type="ORF">SMSP2_00069</name>
</gene>
<keyword evidence="2" id="KW-0813">Transport</keyword>
<dbReference type="STRING" id="1851148.SMSP2_00069"/>
<reference evidence="5" key="1">
    <citation type="submission" date="2017-02" db="EMBL/GenBank/DDBJ databases">
        <title>Comparative genomics and description of representatives of a novel lineage of planctomycetes thriving in anoxic sediments.</title>
        <authorList>
            <person name="Spring S."/>
            <person name="Bunk B."/>
            <person name="Sproer C."/>
        </authorList>
    </citation>
    <scope>NUCLEOTIDE SEQUENCE [LARGE SCALE GENOMIC DNA]</scope>
    <source>
        <strain evidence="5">SM-Chi-D1</strain>
    </source>
</reference>
<dbReference type="InterPro" id="IPR036906">
    <property type="entry name" value="ATPase_V1_fsu_sf"/>
</dbReference>
<evidence type="ECO:0000256" key="2">
    <source>
        <dbReference type="ARBA" id="ARBA00022448"/>
    </source>
</evidence>
<dbReference type="AlphaFoldDB" id="A0A1Q2MB29"/>
<keyword evidence="5" id="KW-1185">Reference proteome</keyword>
<evidence type="ECO:0000313" key="5">
    <source>
        <dbReference type="Proteomes" id="UP000188181"/>
    </source>
</evidence>
<proteinExistence type="inferred from homology"/>
<dbReference type="Proteomes" id="UP000188181">
    <property type="component" value="Chromosome"/>
</dbReference>
<keyword evidence="3" id="KW-0406">Ion transport</keyword>
<dbReference type="GO" id="GO:0046961">
    <property type="term" value="F:proton-transporting ATPase activity, rotational mechanism"/>
    <property type="evidence" value="ECO:0007669"/>
    <property type="project" value="InterPro"/>
</dbReference>
<organism evidence="4 5">
    <name type="scientific">Limihaloglobus sulfuriphilus</name>
    <dbReference type="NCBI Taxonomy" id="1851148"/>
    <lineage>
        <taxon>Bacteria</taxon>
        <taxon>Pseudomonadati</taxon>
        <taxon>Planctomycetota</taxon>
        <taxon>Phycisphaerae</taxon>
        <taxon>Sedimentisphaerales</taxon>
        <taxon>Sedimentisphaeraceae</taxon>
        <taxon>Limihaloglobus</taxon>
    </lineage>
</organism>
<dbReference type="EMBL" id="CP019646">
    <property type="protein sequence ID" value="AQQ69738.1"/>
    <property type="molecule type" value="Genomic_DNA"/>
</dbReference>
<protein>
    <submittedName>
        <fullName evidence="4">V-type ATP synthase subunit F</fullName>
    </submittedName>
</protein>
<sequence length="111" mass="12313">MTDANTKNNAAVIGSRDFVMPFSALGLETYPVEPDTDEPAEKARQILEAKYSLVVVAENIAEQTREIFEEIQKDPLPCVVVVPFTTEPEGYSQKQLGRLLKMATGIDILQE</sequence>
<comment type="similarity">
    <text evidence="1">Belongs to the V-ATPase F subunit family.</text>
</comment>
<dbReference type="OrthoDB" id="5311at2"/>
<dbReference type="Gene3D" id="3.40.50.10580">
    <property type="entry name" value="ATPase, V1 complex, subunit F"/>
    <property type="match status" value="1"/>
</dbReference>
<name>A0A1Q2MB29_9BACT</name>